<keyword evidence="1" id="KW-1133">Transmembrane helix</keyword>
<keyword evidence="1" id="KW-0472">Membrane</keyword>
<feature type="transmembrane region" description="Helical" evidence="1">
    <location>
        <begin position="58"/>
        <end position="77"/>
    </location>
</feature>
<dbReference type="Pfam" id="PF08592">
    <property type="entry name" value="Anthrone_oxy"/>
    <property type="match status" value="1"/>
</dbReference>
<comment type="caution">
    <text evidence="2">The sequence shown here is derived from an EMBL/GenBank/DDBJ whole genome shotgun (WGS) entry which is preliminary data.</text>
</comment>
<name>A0A4Q8B957_9ACTN</name>
<evidence type="ECO:0000313" key="2">
    <source>
        <dbReference type="EMBL" id="RZU74257.1"/>
    </source>
</evidence>
<evidence type="ECO:0000256" key="1">
    <source>
        <dbReference type="SAM" id="Phobius"/>
    </source>
</evidence>
<protein>
    <submittedName>
        <fullName evidence="2">Uncharacterized protein DUF1772</fullName>
    </submittedName>
</protein>
<feature type="transmembrane region" description="Helical" evidence="1">
    <location>
        <begin position="83"/>
        <end position="104"/>
    </location>
</feature>
<organism evidence="2 3">
    <name type="scientific">Micromonospora kangleipakensis</name>
    <dbReference type="NCBI Taxonomy" id="1077942"/>
    <lineage>
        <taxon>Bacteria</taxon>
        <taxon>Bacillati</taxon>
        <taxon>Actinomycetota</taxon>
        <taxon>Actinomycetes</taxon>
        <taxon>Micromonosporales</taxon>
        <taxon>Micromonosporaceae</taxon>
        <taxon>Micromonospora</taxon>
    </lineage>
</organism>
<evidence type="ECO:0000313" key="3">
    <source>
        <dbReference type="Proteomes" id="UP000294114"/>
    </source>
</evidence>
<reference evidence="2 3" key="1">
    <citation type="submission" date="2019-02" db="EMBL/GenBank/DDBJ databases">
        <title>Sequencing the genomes of 1000 actinobacteria strains.</title>
        <authorList>
            <person name="Klenk H.-P."/>
        </authorList>
    </citation>
    <scope>NUCLEOTIDE SEQUENCE [LARGE SCALE GENOMIC DNA]</scope>
    <source>
        <strain evidence="2 3">DSM 45612</strain>
    </source>
</reference>
<dbReference type="InterPro" id="IPR013901">
    <property type="entry name" value="Anthrone_oxy"/>
</dbReference>
<proteinExistence type="predicted"/>
<sequence length="156" mass="16721">MMTWISGLLGVSALVASGITAGVLFAVAVSVLPTLFALPAGTYIRVHRLLGKGYHPVMPIVVNVGMVADFLLVPVALDRNDGSWVLFVVAGLLLAASQFVSHLGNVPINRQVKRVDPDAVPADWWDPRPRWQTLHRTRTSLAVGALLLNAIAVVAR</sequence>
<gene>
    <name evidence="2" type="ORF">EV384_2701</name>
</gene>
<dbReference type="EMBL" id="SHLD01000001">
    <property type="protein sequence ID" value="RZU74257.1"/>
    <property type="molecule type" value="Genomic_DNA"/>
</dbReference>
<accession>A0A4Q8B957</accession>
<keyword evidence="3" id="KW-1185">Reference proteome</keyword>
<dbReference type="RefSeq" id="WP_242624034.1">
    <property type="nucleotide sequence ID" value="NZ_SHLD01000001.1"/>
</dbReference>
<keyword evidence="1" id="KW-0812">Transmembrane</keyword>
<dbReference type="Proteomes" id="UP000294114">
    <property type="component" value="Unassembled WGS sequence"/>
</dbReference>
<dbReference type="AlphaFoldDB" id="A0A4Q8B957"/>